<reference evidence="1 2" key="1">
    <citation type="submission" date="2018-03" db="EMBL/GenBank/DDBJ databases">
        <title>Cross-interface Injection: A General Nanoliter Liquid Handling Method Applied to Single Cells Genome Amplification Automated Nanoliter Liquid Handling Applied to Single Cell Multiple Displacement Amplification.</title>
        <authorList>
            <person name="Yun J."/>
            <person name="Xu P."/>
            <person name="Xu J."/>
            <person name="Dai X."/>
            <person name="Wang Y."/>
            <person name="Zheng X."/>
            <person name="Cao C."/>
            <person name="Yi Q."/>
            <person name="Zhu Y."/>
            <person name="Wang L."/>
            <person name="Dong Z."/>
            <person name="Huang Y."/>
            <person name="Huang L."/>
            <person name="Du W."/>
        </authorList>
    </citation>
    <scope>NUCLEOTIDE SEQUENCE [LARGE SCALE GENOMIC DNA]</scope>
    <source>
        <strain evidence="1 2">Z-D1-2</strain>
    </source>
</reference>
<comment type="caution">
    <text evidence="1">The sequence shown here is derived from an EMBL/GenBank/DDBJ whole genome shotgun (WGS) entry which is preliminary data.</text>
</comment>
<organism evidence="1 2">
    <name type="scientific">Marivirga lumbricoides</name>
    <dbReference type="NCBI Taxonomy" id="1046115"/>
    <lineage>
        <taxon>Bacteria</taxon>
        <taxon>Pseudomonadati</taxon>
        <taxon>Bacteroidota</taxon>
        <taxon>Cytophagia</taxon>
        <taxon>Cytophagales</taxon>
        <taxon>Marivirgaceae</taxon>
        <taxon>Marivirga</taxon>
    </lineage>
</organism>
<gene>
    <name evidence="1" type="ORF">C9994_01140</name>
</gene>
<protein>
    <submittedName>
        <fullName evidence="1">Uncharacterized protein</fullName>
    </submittedName>
</protein>
<dbReference type="EMBL" id="PYVU01000005">
    <property type="protein sequence ID" value="PTB97783.1"/>
    <property type="molecule type" value="Genomic_DNA"/>
</dbReference>
<evidence type="ECO:0000313" key="2">
    <source>
        <dbReference type="Proteomes" id="UP000240608"/>
    </source>
</evidence>
<proteinExistence type="predicted"/>
<evidence type="ECO:0000313" key="1">
    <source>
        <dbReference type="EMBL" id="PTB97783.1"/>
    </source>
</evidence>
<name>A0A2T4DVE9_9BACT</name>
<sequence>MIPSVIGKTFLKAYNEKYKKQLSPKEFFEEEYWELFYNHPKYLMSGGNSPFENPKISWEKMLSGNISFETKDRRKERFEKFIEKAESNEGVLDASIAMGYPASFNKEFATTSGLVSDVVIPTDKDEVYLSWIGSSLGIMVAGAYMILFNNPAITLQTFEGWKVYRSYLNDSTLKKMRGNQINTWNGQWLAYSFDPTNYTNDFDFSTLTDQGFFNLAVNKLEVNTVNWSRLFFSLSLKFPNKEMIGYVYSFGQMNKTIGFIPFQLRSGNKLKDVYKQLFGGVYKNPNDFESLFGMHIKRACELGSIGLQALRPEGLKKYMKEDKNLSFKKEEDTINYQAYKTWLVAMLTKNKEEITDYTMDLAKILQKYRAEGTKLDRKNLIEKELFASPSKRGFIEALTKMIKDLDGEALLSIKQLKDEVHLMTNEEYGYFCTLLKFDYAFVEKQA</sequence>
<dbReference type="AlphaFoldDB" id="A0A2T4DVE9"/>
<accession>A0A2T4DVE9</accession>
<dbReference type="Proteomes" id="UP000240608">
    <property type="component" value="Unassembled WGS sequence"/>
</dbReference>